<sequence>MENKQQKKSLKVTCLFYSFFVSILILGIWGAKVVYASLISADHVVNDFQVSDLKGTIKEDFVPPTNDNPMKPGMSYPKKVAINNTSTTPFYVRVLVTPEIQSADGTLLTGNIGKEVSIDLGEDWLLGEDGYYYYLGKVGKGQTTSPLFTQVTLADNVDEAYTGAVMQIHVKSETIIAGKKQYREAWWDGSIPNTGVLQKIDTKLQNL</sequence>
<dbReference type="eggNOG" id="ENOG503327C">
    <property type="taxonomic scope" value="Bacteria"/>
</dbReference>
<dbReference type="AlphaFoldDB" id="R2QIL2"/>
<dbReference type="EMBL" id="ASVY01000003">
    <property type="protein sequence ID" value="EOT60437.1"/>
    <property type="molecule type" value="Genomic_DNA"/>
</dbReference>
<evidence type="ECO:0000313" key="5">
    <source>
        <dbReference type="Proteomes" id="UP000014197"/>
    </source>
</evidence>
<keyword evidence="1" id="KW-0472">Membrane</keyword>
<organism evidence="2 4">
    <name type="scientific">Enterococcus haemoperoxidus ATCC BAA-382</name>
    <dbReference type="NCBI Taxonomy" id="1158608"/>
    <lineage>
        <taxon>Bacteria</taxon>
        <taxon>Bacillati</taxon>
        <taxon>Bacillota</taxon>
        <taxon>Bacilli</taxon>
        <taxon>Lactobacillales</taxon>
        <taxon>Enterococcaceae</taxon>
        <taxon>Enterococcus</taxon>
    </lineage>
</organism>
<accession>R2QIL2</accession>
<dbReference type="PATRIC" id="fig|1158608.3.peg.2083"/>
<dbReference type="OrthoDB" id="2200158at2"/>
<gene>
    <name evidence="3" type="ORF">I583_03083</name>
    <name evidence="2" type="ORF">UAW_02117</name>
</gene>
<reference evidence="3 5" key="2">
    <citation type="submission" date="2013-03" db="EMBL/GenBank/DDBJ databases">
        <title>The Genome Sequence of Enterococcus haemoperoxidus BAA-382 (PacBio/Illumina hybrid assembly).</title>
        <authorList>
            <consortium name="The Broad Institute Genomics Platform"/>
            <consortium name="The Broad Institute Genome Sequencing Center for Infectious Disease"/>
            <person name="Earl A."/>
            <person name="Russ C."/>
            <person name="Gilmore M."/>
            <person name="Surin D."/>
            <person name="Walker B."/>
            <person name="Young S."/>
            <person name="Zeng Q."/>
            <person name="Gargeya S."/>
            <person name="Fitzgerald M."/>
            <person name="Haas B."/>
            <person name="Abouelleil A."/>
            <person name="Allen A.W."/>
            <person name="Alvarado L."/>
            <person name="Arachchi H.M."/>
            <person name="Berlin A.M."/>
            <person name="Chapman S.B."/>
            <person name="Gainer-Dewar J."/>
            <person name="Goldberg J."/>
            <person name="Griggs A."/>
            <person name="Gujja S."/>
            <person name="Hansen M."/>
            <person name="Howarth C."/>
            <person name="Imamovic A."/>
            <person name="Ireland A."/>
            <person name="Larimer J."/>
            <person name="McCowan C."/>
            <person name="Murphy C."/>
            <person name="Pearson M."/>
            <person name="Poon T.W."/>
            <person name="Priest M."/>
            <person name="Roberts A."/>
            <person name="Saif S."/>
            <person name="Shea T."/>
            <person name="Sisk P."/>
            <person name="Sykes S."/>
            <person name="Wortman J."/>
            <person name="Nusbaum C."/>
            <person name="Birren B."/>
        </authorList>
    </citation>
    <scope>NUCLEOTIDE SEQUENCE [LARGE SCALE GENOMIC DNA]</scope>
    <source>
        <strain evidence="3 5">ATCC BAA-382</strain>
    </source>
</reference>
<dbReference type="Proteomes" id="UP000014197">
    <property type="component" value="Unassembled WGS sequence"/>
</dbReference>
<dbReference type="Proteomes" id="UP000013858">
    <property type="component" value="Unassembled WGS sequence"/>
</dbReference>
<proteinExistence type="predicted"/>
<keyword evidence="1" id="KW-0812">Transmembrane</keyword>
<evidence type="ECO:0000313" key="3">
    <source>
        <dbReference type="EMBL" id="EOT60437.1"/>
    </source>
</evidence>
<dbReference type="EMBL" id="AJAR01000020">
    <property type="protein sequence ID" value="EOH95038.1"/>
    <property type="molecule type" value="Genomic_DNA"/>
</dbReference>
<evidence type="ECO:0000313" key="2">
    <source>
        <dbReference type="EMBL" id="EOH95038.1"/>
    </source>
</evidence>
<keyword evidence="1" id="KW-1133">Transmembrane helix</keyword>
<feature type="transmembrane region" description="Helical" evidence="1">
    <location>
        <begin position="12"/>
        <end position="31"/>
    </location>
</feature>
<name>R2QIL2_9ENTE</name>
<reference evidence="2 4" key="1">
    <citation type="submission" date="2013-02" db="EMBL/GenBank/DDBJ databases">
        <title>The Genome Sequence of Enterococcus haemoperoxidus BAA-382.</title>
        <authorList>
            <consortium name="The Broad Institute Genome Sequencing Platform"/>
            <consortium name="The Broad Institute Genome Sequencing Center for Infectious Disease"/>
            <person name="Earl A.M."/>
            <person name="Gilmore M.S."/>
            <person name="Lebreton F."/>
            <person name="Walker B."/>
            <person name="Young S.K."/>
            <person name="Zeng Q."/>
            <person name="Gargeya S."/>
            <person name="Fitzgerald M."/>
            <person name="Haas B."/>
            <person name="Abouelleil A."/>
            <person name="Alvarado L."/>
            <person name="Arachchi H.M."/>
            <person name="Berlin A.M."/>
            <person name="Chapman S.B."/>
            <person name="Dewar J."/>
            <person name="Goldberg J."/>
            <person name="Griggs A."/>
            <person name="Gujja S."/>
            <person name="Hansen M."/>
            <person name="Howarth C."/>
            <person name="Imamovic A."/>
            <person name="Larimer J."/>
            <person name="McCowan C."/>
            <person name="Murphy C."/>
            <person name="Neiman D."/>
            <person name="Pearson M."/>
            <person name="Priest M."/>
            <person name="Roberts A."/>
            <person name="Saif S."/>
            <person name="Shea T."/>
            <person name="Sisk P."/>
            <person name="Sykes S."/>
            <person name="Wortman J."/>
            <person name="Nusbaum C."/>
            <person name="Birren B."/>
        </authorList>
    </citation>
    <scope>NUCLEOTIDE SEQUENCE [LARGE SCALE GENOMIC DNA]</scope>
    <source>
        <strain evidence="2 4">ATCC BAA-382</strain>
    </source>
</reference>
<dbReference type="RefSeq" id="WP_010762308.1">
    <property type="nucleotide sequence ID" value="NZ_KB946316.1"/>
</dbReference>
<protein>
    <recommendedName>
        <fullName evidence="6">Alternate signal-mediated exported protein</fullName>
    </recommendedName>
</protein>
<keyword evidence="5" id="KW-1185">Reference proteome</keyword>
<dbReference type="STRING" id="155618.RV06_GL002391"/>
<evidence type="ECO:0008006" key="6">
    <source>
        <dbReference type="Google" id="ProtNLM"/>
    </source>
</evidence>
<evidence type="ECO:0000313" key="4">
    <source>
        <dbReference type="Proteomes" id="UP000013858"/>
    </source>
</evidence>
<evidence type="ECO:0000256" key="1">
    <source>
        <dbReference type="SAM" id="Phobius"/>
    </source>
</evidence>
<comment type="caution">
    <text evidence="2">The sequence shown here is derived from an EMBL/GenBank/DDBJ whole genome shotgun (WGS) entry which is preliminary data.</text>
</comment>